<dbReference type="RefSeq" id="WP_197697620.1">
    <property type="nucleotide sequence ID" value="NZ_JBHLYF010000006.1"/>
</dbReference>
<evidence type="ECO:0000313" key="3">
    <source>
        <dbReference type="EMBL" id="SCG50345.1"/>
    </source>
</evidence>
<dbReference type="Proteomes" id="UP000198210">
    <property type="component" value="Chromosome I"/>
</dbReference>
<feature type="signal peptide" evidence="2">
    <location>
        <begin position="1"/>
        <end position="35"/>
    </location>
</feature>
<feature type="transmembrane region" description="Helical" evidence="1">
    <location>
        <begin position="210"/>
        <end position="230"/>
    </location>
</feature>
<proteinExistence type="predicted"/>
<feature type="transmembrane region" description="Helical" evidence="1">
    <location>
        <begin position="92"/>
        <end position="113"/>
    </location>
</feature>
<dbReference type="AlphaFoldDB" id="A0A1C5HWB1"/>
<keyword evidence="1" id="KW-0812">Transmembrane</keyword>
<feature type="chain" id="PRO_5039251438" evidence="2">
    <location>
        <begin position="36"/>
        <end position="287"/>
    </location>
</feature>
<accession>A0A1C5HWB1</accession>
<reference evidence="3 4" key="1">
    <citation type="submission" date="2016-06" db="EMBL/GenBank/DDBJ databases">
        <authorList>
            <person name="Kjaerup R.B."/>
            <person name="Dalgaard T.S."/>
            <person name="Juul-Madsen H.R."/>
        </authorList>
    </citation>
    <scope>NUCLEOTIDE SEQUENCE [LARGE SCALE GENOMIC DNA]</scope>
    <source>
        <strain evidence="3 4">DSM 45097</strain>
    </source>
</reference>
<keyword evidence="1" id="KW-0472">Membrane</keyword>
<evidence type="ECO:0000313" key="4">
    <source>
        <dbReference type="Proteomes" id="UP000198210"/>
    </source>
</evidence>
<keyword evidence="4" id="KW-1185">Reference proteome</keyword>
<organism evidence="3 4">
    <name type="scientific">Micromonospora siamensis</name>
    <dbReference type="NCBI Taxonomy" id="299152"/>
    <lineage>
        <taxon>Bacteria</taxon>
        <taxon>Bacillati</taxon>
        <taxon>Actinomycetota</taxon>
        <taxon>Actinomycetes</taxon>
        <taxon>Micromonosporales</taxon>
        <taxon>Micromonosporaceae</taxon>
        <taxon>Micromonospora</taxon>
    </lineage>
</organism>
<gene>
    <name evidence="3" type="ORF">GA0074704_2481</name>
</gene>
<evidence type="ECO:0000256" key="1">
    <source>
        <dbReference type="SAM" id="Phobius"/>
    </source>
</evidence>
<feature type="transmembrane region" description="Helical" evidence="1">
    <location>
        <begin position="125"/>
        <end position="147"/>
    </location>
</feature>
<name>A0A1C5HWB1_9ACTN</name>
<dbReference type="EMBL" id="LT607751">
    <property type="protein sequence ID" value="SCG50345.1"/>
    <property type="molecule type" value="Genomic_DNA"/>
</dbReference>
<protein>
    <submittedName>
        <fullName evidence="3">Uncharacterized protein</fullName>
    </submittedName>
</protein>
<sequence>MHRLATPSRSTAVSRRAPAALAVVAAALTAAFVLAPPGLAAGDSGGELGDSGHLVGALRAAFVDYWRSGDRAFPPNLQRVVDYWFRYHLVKAMIAAALLVVLVTLGVLVWKAFLRAGDRPMRARAALASAGVLVTVFATTATAAVMANVQGALAPFASLLPMLTDGPADGELADTLAQVRRQLADPSSSEVRNRPAVEAMISHFAHYHSVMAVVAATVAVVLAGVGVVLWSRRAAVDPSARRTRRVLGSYGVASGLLCLAVIAVVVANATTAADPVPALRAFFAGGW</sequence>
<keyword evidence="1" id="KW-1133">Transmembrane helix</keyword>
<evidence type="ECO:0000256" key="2">
    <source>
        <dbReference type="SAM" id="SignalP"/>
    </source>
</evidence>
<feature type="transmembrane region" description="Helical" evidence="1">
    <location>
        <begin position="250"/>
        <end position="270"/>
    </location>
</feature>
<keyword evidence="2" id="KW-0732">Signal</keyword>